<dbReference type="RefSeq" id="WP_301343423.1">
    <property type="nucleotide sequence ID" value="NZ_JAQJJC010000028.1"/>
</dbReference>
<dbReference type="EMBL" id="JAQJJC010000028">
    <property type="protein sequence ID" value="MDN5115219.1"/>
    <property type="molecule type" value="Genomic_DNA"/>
</dbReference>
<name>A0AAW7Q7U5_9BACT</name>
<evidence type="ECO:0000313" key="1">
    <source>
        <dbReference type="EMBL" id="MDN5115219.1"/>
    </source>
</evidence>
<accession>A0AAW7Q7U5</accession>
<organism evidence="1 2">
    <name type="scientific">Aliarcobacter butzleri</name>
    <dbReference type="NCBI Taxonomy" id="28197"/>
    <lineage>
        <taxon>Bacteria</taxon>
        <taxon>Pseudomonadati</taxon>
        <taxon>Campylobacterota</taxon>
        <taxon>Epsilonproteobacteria</taxon>
        <taxon>Campylobacterales</taxon>
        <taxon>Arcobacteraceae</taxon>
        <taxon>Aliarcobacter</taxon>
    </lineage>
</organism>
<dbReference type="Proteomes" id="UP001170713">
    <property type="component" value="Unassembled WGS sequence"/>
</dbReference>
<gene>
    <name evidence="1" type="ORF">PJV88_11300</name>
</gene>
<sequence>MFILKDEDFIAKGLERACYIHPEDETKVIKIVYSKQGIKNNQNEVEYMYIGYLKEKKKDLSYISSCYNYVDTNLGKGLIFDRVLNYDKTLPKSFENIVSNKIISLEKQKKLLDELKEYLEKNEILFADNSRKNIFCQEFDKEKYRLIIIDGLGAKRKGLKIWLYLHSKLYMKYKIKKQWTKFMNSYNKKLKKVNYEI</sequence>
<dbReference type="AlphaFoldDB" id="A0AAW7Q7U5"/>
<proteinExistence type="predicted"/>
<comment type="caution">
    <text evidence="1">The sequence shown here is derived from an EMBL/GenBank/DDBJ whole genome shotgun (WGS) entry which is preliminary data.</text>
</comment>
<dbReference type="Pfam" id="PF10707">
    <property type="entry name" value="YrbL-PhoP_reg"/>
    <property type="match status" value="1"/>
</dbReference>
<reference evidence="1" key="1">
    <citation type="journal article" date="2023" name="Microorganisms">
        <title>Genomic Characterization of Arcobacter butzleri Strains Isolated from Various Sources in Lithuania.</title>
        <authorList>
            <person name="Uljanovas D."/>
            <person name="Golz G."/>
            <person name="Fleischmann S."/>
            <person name="Kudirkiene E."/>
            <person name="Kasetiene N."/>
            <person name="Grineviciene A."/>
            <person name="Tamuleviciene E."/>
            <person name="Aksomaitiene J."/>
            <person name="Alter T."/>
            <person name="Malakauskas M."/>
        </authorList>
    </citation>
    <scope>NUCLEOTIDE SEQUENCE</scope>
    <source>
        <strain evidence="1">W48</strain>
    </source>
</reference>
<reference evidence="1" key="2">
    <citation type="submission" date="2023-01" db="EMBL/GenBank/DDBJ databases">
        <authorList>
            <person name="Uljanovas D."/>
        </authorList>
    </citation>
    <scope>NUCLEOTIDE SEQUENCE</scope>
    <source>
        <strain evidence="1">W48</strain>
    </source>
</reference>
<evidence type="ECO:0000313" key="2">
    <source>
        <dbReference type="Proteomes" id="UP001170713"/>
    </source>
</evidence>
<dbReference type="InterPro" id="IPR019647">
    <property type="entry name" value="PhoP_reg_network_YrbL"/>
</dbReference>
<protein>
    <submittedName>
        <fullName evidence="1">YrbL family protein</fullName>
    </submittedName>
</protein>